<feature type="DNA-binding region" description="H-T-H motif" evidence="4">
    <location>
        <begin position="29"/>
        <end position="48"/>
    </location>
</feature>
<dbReference type="SUPFAM" id="SSF46689">
    <property type="entry name" value="Homeodomain-like"/>
    <property type="match status" value="1"/>
</dbReference>
<evidence type="ECO:0000259" key="5">
    <source>
        <dbReference type="PROSITE" id="PS50977"/>
    </source>
</evidence>
<proteinExistence type="predicted"/>
<keyword evidence="7" id="KW-1185">Reference proteome</keyword>
<dbReference type="SUPFAM" id="SSF48498">
    <property type="entry name" value="Tetracyclin repressor-like, C-terminal domain"/>
    <property type="match status" value="1"/>
</dbReference>
<gene>
    <name evidence="6" type="ORF">GM676_21890</name>
</gene>
<evidence type="ECO:0000256" key="3">
    <source>
        <dbReference type="ARBA" id="ARBA00023163"/>
    </source>
</evidence>
<dbReference type="InterPro" id="IPR011075">
    <property type="entry name" value="TetR_C"/>
</dbReference>
<feature type="domain" description="HTH tetR-type" evidence="5">
    <location>
        <begin position="6"/>
        <end position="66"/>
    </location>
</feature>
<evidence type="ECO:0000256" key="4">
    <source>
        <dbReference type="PROSITE-ProRule" id="PRU00335"/>
    </source>
</evidence>
<dbReference type="InterPro" id="IPR001647">
    <property type="entry name" value="HTH_TetR"/>
</dbReference>
<accession>A0A6L6PM71</accession>
<keyword evidence="1" id="KW-0805">Transcription regulation</keyword>
<comment type="caution">
    <text evidence="6">The sequence shown here is derived from an EMBL/GenBank/DDBJ whole genome shotgun (WGS) entry which is preliminary data.</text>
</comment>
<evidence type="ECO:0000256" key="2">
    <source>
        <dbReference type="ARBA" id="ARBA00023125"/>
    </source>
</evidence>
<dbReference type="GO" id="GO:0003677">
    <property type="term" value="F:DNA binding"/>
    <property type="evidence" value="ECO:0007669"/>
    <property type="project" value="UniProtKB-UniRule"/>
</dbReference>
<dbReference type="Proteomes" id="UP000475582">
    <property type="component" value="Unassembled WGS sequence"/>
</dbReference>
<dbReference type="Gene3D" id="1.10.10.60">
    <property type="entry name" value="Homeodomain-like"/>
    <property type="match status" value="1"/>
</dbReference>
<name>A0A6L6PM71_9BURK</name>
<dbReference type="InterPro" id="IPR036271">
    <property type="entry name" value="Tet_transcr_reg_TetR-rel_C_sf"/>
</dbReference>
<dbReference type="RefSeq" id="WP_371866338.1">
    <property type="nucleotide sequence ID" value="NZ_WNKY01000030.1"/>
</dbReference>
<dbReference type="PANTHER" id="PTHR47506:SF10">
    <property type="entry name" value="TRANSCRIPTIONAL REGULATORY PROTEIN"/>
    <property type="match status" value="1"/>
</dbReference>
<reference evidence="6 7" key="1">
    <citation type="submission" date="2019-11" db="EMBL/GenBank/DDBJ databases">
        <title>Type strains purchased from KCTC, JCM and DSMZ.</title>
        <authorList>
            <person name="Lu H."/>
        </authorList>
    </citation>
    <scope>NUCLEOTIDE SEQUENCE [LARGE SCALE GENOMIC DNA]</scope>
    <source>
        <strain evidence="6 7">KCTC 22382</strain>
    </source>
</reference>
<sequence length="192" mass="20464">MARQREFDRVETLNKALEVFWQKGYAATSTSDLLDAMRIGRQSMYDTFGDKRSLYLEALQRYNEASVNDLLRHLKGDSGLAAIGHMLQAFASRPKRDNAKGCMGVNAIAEFGTGDEEVNALRDASAKLLNHAVEAQLRAAAAAGEIPADTDIGQAAAFVAATLSGMKISAKAGASIATLRAIASFAVQGLRG</sequence>
<keyword evidence="2 4" id="KW-0238">DNA-binding</keyword>
<protein>
    <submittedName>
        <fullName evidence="6">TetR family transcriptional regulator</fullName>
    </submittedName>
</protein>
<organism evidence="6 7">
    <name type="scientific">Duganella radicis</name>
    <dbReference type="NCBI Taxonomy" id="551988"/>
    <lineage>
        <taxon>Bacteria</taxon>
        <taxon>Pseudomonadati</taxon>
        <taxon>Pseudomonadota</taxon>
        <taxon>Betaproteobacteria</taxon>
        <taxon>Burkholderiales</taxon>
        <taxon>Oxalobacteraceae</taxon>
        <taxon>Telluria group</taxon>
        <taxon>Duganella</taxon>
    </lineage>
</organism>
<evidence type="ECO:0000256" key="1">
    <source>
        <dbReference type="ARBA" id="ARBA00023015"/>
    </source>
</evidence>
<dbReference type="Gene3D" id="1.10.357.10">
    <property type="entry name" value="Tetracycline Repressor, domain 2"/>
    <property type="match status" value="1"/>
</dbReference>
<dbReference type="Pfam" id="PF16925">
    <property type="entry name" value="TetR_C_13"/>
    <property type="match status" value="1"/>
</dbReference>
<dbReference type="EMBL" id="WNKY01000030">
    <property type="protein sequence ID" value="MTV40220.1"/>
    <property type="molecule type" value="Genomic_DNA"/>
</dbReference>
<dbReference type="PANTHER" id="PTHR47506">
    <property type="entry name" value="TRANSCRIPTIONAL REGULATORY PROTEIN"/>
    <property type="match status" value="1"/>
</dbReference>
<dbReference type="AlphaFoldDB" id="A0A6L6PM71"/>
<dbReference type="InterPro" id="IPR009057">
    <property type="entry name" value="Homeodomain-like_sf"/>
</dbReference>
<keyword evidence="3" id="KW-0804">Transcription</keyword>
<evidence type="ECO:0000313" key="7">
    <source>
        <dbReference type="Proteomes" id="UP000475582"/>
    </source>
</evidence>
<evidence type="ECO:0000313" key="6">
    <source>
        <dbReference type="EMBL" id="MTV40220.1"/>
    </source>
</evidence>
<dbReference type="PROSITE" id="PS50977">
    <property type="entry name" value="HTH_TETR_2"/>
    <property type="match status" value="1"/>
</dbReference>
<dbReference type="Pfam" id="PF00440">
    <property type="entry name" value="TetR_N"/>
    <property type="match status" value="1"/>
</dbReference>